<reference evidence="2 3" key="1">
    <citation type="journal article" date="2018" name="Evol. Lett.">
        <title>Horizontal gene cluster transfer increased hallucinogenic mushroom diversity.</title>
        <authorList>
            <person name="Reynolds H.T."/>
            <person name="Vijayakumar V."/>
            <person name="Gluck-Thaler E."/>
            <person name="Korotkin H.B."/>
            <person name="Matheny P.B."/>
            <person name="Slot J.C."/>
        </authorList>
    </citation>
    <scope>NUCLEOTIDE SEQUENCE [LARGE SCALE GENOMIC DNA]</scope>
    <source>
        <strain evidence="2 3">2631</strain>
    </source>
</reference>
<dbReference type="AlphaFoldDB" id="A0A409XCL4"/>
<evidence type="ECO:0000313" key="3">
    <source>
        <dbReference type="Proteomes" id="UP000283269"/>
    </source>
</evidence>
<evidence type="ECO:0008006" key="4">
    <source>
        <dbReference type="Google" id="ProtNLM"/>
    </source>
</evidence>
<protein>
    <recommendedName>
        <fullName evidence="4">C2H2-type domain-containing protein</fullName>
    </recommendedName>
</protein>
<dbReference type="Pfam" id="PF18759">
    <property type="entry name" value="Plavaka"/>
    <property type="match status" value="1"/>
</dbReference>
<dbReference type="OrthoDB" id="3199698at2759"/>
<dbReference type="Proteomes" id="UP000283269">
    <property type="component" value="Unassembled WGS sequence"/>
</dbReference>
<evidence type="ECO:0000256" key="1">
    <source>
        <dbReference type="SAM" id="MobiDB-lite"/>
    </source>
</evidence>
<organism evidence="2 3">
    <name type="scientific">Psilocybe cyanescens</name>
    <dbReference type="NCBI Taxonomy" id="93625"/>
    <lineage>
        <taxon>Eukaryota</taxon>
        <taxon>Fungi</taxon>
        <taxon>Dikarya</taxon>
        <taxon>Basidiomycota</taxon>
        <taxon>Agaricomycotina</taxon>
        <taxon>Agaricomycetes</taxon>
        <taxon>Agaricomycetidae</taxon>
        <taxon>Agaricales</taxon>
        <taxon>Agaricineae</taxon>
        <taxon>Strophariaceae</taxon>
        <taxon>Psilocybe</taxon>
    </lineage>
</organism>
<dbReference type="InParanoid" id="A0A409XCL4"/>
<comment type="caution">
    <text evidence="2">The sequence shown here is derived from an EMBL/GenBank/DDBJ whole genome shotgun (WGS) entry which is preliminary data.</text>
</comment>
<gene>
    <name evidence="2" type="ORF">CVT25_009054</name>
</gene>
<dbReference type="EMBL" id="NHYD01002065">
    <property type="protein sequence ID" value="PPQ88512.1"/>
    <property type="molecule type" value="Genomic_DNA"/>
</dbReference>
<evidence type="ECO:0000313" key="2">
    <source>
        <dbReference type="EMBL" id="PPQ88512.1"/>
    </source>
</evidence>
<name>A0A409XCL4_PSICY</name>
<feature type="region of interest" description="Disordered" evidence="1">
    <location>
        <begin position="656"/>
        <end position="698"/>
    </location>
</feature>
<proteinExistence type="predicted"/>
<dbReference type="STRING" id="93625.A0A409XCL4"/>
<sequence length="920" mass="104892">MCGHKCRSCGGLTRHKNSAHPLFPTPDEATHHKIIYHSVLGARPCNENGHFLSEVELQNPPAVPAEDASENPFEPFQDHLAFDWAYYHYVRLQSSNLDILEGLDLWRAAVIQHRSFGLMTDGVPWRNTDDLLSTIDSIQDGDIPWRCYKFSYTGPKPVIPPRWMEETYELNARDALLVLEQQMAMPDFATHTAYVPYQEFDASGNRVYSNLMSDSWAFQQADKIACDPSAHGAMFVPVIAGSDKTTVSVATGHQEYHPVYISPGNISNTARRGHGNGVLPVAFLPILKTSKWQRKRPEFQRFCCQLYHCCLEIVFGPLKPYMEAYKVIKCADGHFHRAIFGLGPYIADYPEQVWLGGIVLNWCPKCNGMPDSLDGLGNHRRSHEKTDFLIKNFEPGILWDEFGIRSDIMPFTHGFPRADIHELLAPDLLHQLIKGTFKDHLVTWVCDYIFHIHSEKVALEIIEDIDHCISAVPPYPGLCRFPDGRDYNQWTGDDLKALMKVYLAAIAGYLPSSMVQCIATFMDACYIARHNAITSPALEHFRVCVEKFHSLRNIFIQAGVRVSISLPCQHALLHYFYSIKLFGSPNRLCSSITESKHIKAVKEPWRRSSRYQALCQMLRTLVQLDKMAALRRKLNKMGLLVGTTSSFMERTMATERDACNTDEEELQQQNQCGLDKEDDDFDEGPVLGNPSGDMSDIKLGSKCEPGYPRDLHRLSAHIRQPGFPFALRRFLFMYNHPDHQLPTDINDLPPFEGEIKVFHSAIAIYYAPSDLCGAGGLRRERIRSTPSFFGHQRHNTVFVVLDELKKGMEGMEVGRVLLFFSFHYRRKSFSCALINWFIHDDEPDHDTGMWTVQLERDSQHRPTVEVIDINTIARGAHLLPVYGSSRIPDDFSHHDALDSFNLFFVNHFIDHHAHEFITGR</sequence>
<keyword evidence="3" id="KW-1185">Reference proteome</keyword>
<dbReference type="InterPro" id="IPR041078">
    <property type="entry name" value="Plavaka"/>
</dbReference>
<accession>A0A409XCL4</accession>